<evidence type="ECO:0000313" key="1">
    <source>
        <dbReference type="EMBL" id="MBX50038.1"/>
    </source>
</evidence>
<dbReference type="AlphaFoldDB" id="A0A2P2P5L7"/>
<proteinExistence type="predicted"/>
<name>A0A2P2P5L7_RHIMU</name>
<organism evidence="1">
    <name type="scientific">Rhizophora mucronata</name>
    <name type="common">Asiatic mangrove</name>
    <dbReference type="NCBI Taxonomy" id="61149"/>
    <lineage>
        <taxon>Eukaryota</taxon>
        <taxon>Viridiplantae</taxon>
        <taxon>Streptophyta</taxon>
        <taxon>Embryophyta</taxon>
        <taxon>Tracheophyta</taxon>
        <taxon>Spermatophyta</taxon>
        <taxon>Magnoliopsida</taxon>
        <taxon>eudicotyledons</taxon>
        <taxon>Gunneridae</taxon>
        <taxon>Pentapetalae</taxon>
        <taxon>rosids</taxon>
        <taxon>fabids</taxon>
        <taxon>Malpighiales</taxon>
        <taxon>Rhizophoraceae</taxon>
        <taxon>Rhizophora</taxon>
    </lineage>
</organism>
<protein>
    <submittedName>
        <fullName evidence="1">Uncharacterized protein</fullName>
    </submittedName>
</protein>
<reference evidence="1" key="1">
    <citation type="submission" date="2018-02" db="EMBL/GenBank/DDBJ databases">
        <title>Rhizophora mucronata_Transcriptome.</title>
        <authorList>
            <person name="Meera S.P."/>
            <person name="Sreeshan A."/>
            <person name="Augustine A."/>
        </authorList>
    </citation>
    <scope>NUCLEOTIDE SEQUENCE</scope>
    <source>
        <tissue evidence="1">Leaf</tissue>
    </source>
</reference>
<sequence length="26" mass="2911">MLHLNPNFICSRRISALKILTANPTS</sequence>
<dbReference type="EMBL" id="GGEC01069554">
    <property type="protein sequence ID" value="MBX50038.1"/>
    <property type="molecule type" value="Transcribed_RNA"/>
</dbReference>
<accession>A0A2P2P5L7</accession>